<dbReference type="GO" id="GO:0005634">
    <property type="term" value="C:nucleus"/>
    <property type="evidence" value="ECO:0007669"/>
    <property type="project" value="TreeGrafter"/>
</dbReference>
<dbReference type="PANTHER" id="PTHR43003:SF5">
    <property type="entry name" value="DNA-3-METHYLADENINE GLYCOSYLASE"/>
    <property type="match status" value="1"/>
</dbReference>
<feature type="non-terminal residue" evidence="5">
    <location>
        <position position="1"/>
    </location>
</feature>
<dbReference type="Gene3D" id="1.10.1670.40">
    <property type="match status" value="1"/>
</dbReference>
<dbReference type="GO" id="GO:0043916">
    <property type="term" value="F:DNA-7-methylguanine glycosylase activity"/>
    <property type="evidence" value="ECO:0007669"/>
    <property type="project" value="TreeGrafter"/>
</dbReference>
<dbReference type="InterPro" id="IPR051912">
    <property type="entry name" value="Alkylbase_DNA_Glycosylase/TA"/>
</dbReference>
<comment type="similarity">
    <text evidence="1">Belongs to the alkylbase DNA glycosidase AlkA family.</text>
</comment>
<dbReference type="GeneID" id="30963503"/>
<dbReference type="InterPro" id="IPR003265">
    <property type="entry name" value="HhH-GPD_domain"/>
</dbReference>
<evidence type="ECO:0000256" key="3">
    <source>
        <dbReference type="ARBA" id="ARBA00023204"/>
    </source>
</evidence>
<dbReference type="PANTHER" id="PTHR43003">
    <property type="entry name" value="DNA-3-METHYLADENINE GLYCOSYLASE"/>
    <property type="match status" value="1"/>
</dbReference>
<organism evidence="5 6">
    <name type="scientific">Ascoidea rubescens DSM 1968</name>
    <dbReference type="NCBI Taxonomy" id="1344418"/>
    <lineage>
        <taxon>Eukaryota</taxon>
        <taxon>Fungi</taxon>
        <taxon>Dikarya</taxon>
        <taxon>Ascomycota</taxon>
        <taxon>Saccharomycotina</taxon>
        <taxon>Saccharomycetes</taxon>
        <taxon>Ascoideaceae</taxon>
        <taxon>Ascoidea</taxon>
    </lineage>
</organism>
<dbReference type="FunCoup" id="A0A1D2VPA9">
    <property type="interactions" value="63"/>
</dbReference>
<evidence type="ECO:0000313" key="6">
    <source>
        <dbReference type="Proteomes" id="UP000095038"/>
    </source>
</evidence>
<dbReference type="STRING" id="1344418.A0A1D2VPA9"/>
<dbReference type="GO" id="GO:0008725">
    <property type="term" value="F:DNA-3-methyladenine glycosylase activity"/>
    <property type="evidence" value="ECO:0007669"/>
    <property type="project" value="EnsemblFungi"/>
</dbReference>
<sequence length="280" mass="32737">LPDSFLQPHDTSFVTGLDFILSKDPLLYNVIAHNRFDLFFKENLEFHNKPDNERLQYYYENLASSIISQQVSGAAAQSIKTKICHKVHQFHNHDNININTNGNIIIQFPFPNEISVLSDEFLRECGLSYRKAQYIKCLSNSFLDNSLSLDLFENSDDQLIIERLTRVKGLGIWSAKMFLTFGLKKLDIFAEDDLGVARGLLKYIFYRPDLLSQSKTLVNENYKTQNKKIKKSKWGNKKRDWLPIEEIYMDQIAKQFSPYRTIFMLLMWRLSSTKIEALEK</sequence>
<evidence type="ECO:0000313" key="5">
    <source>
        <dbReference type="EMBL" id="ODV63385.1"/>
    </source>
</evidence>
<feature type="non-terminal residue" evidence="5">
    <location>
        <position position="280"/>
    </location>
</feature>
<dbReference type="InterPro" id="IPR011257">
    <property type="entry name" value="DNA_glycosylase"/>
</dbReference>
<keyword evidence="6" id="KW-1185">Reference proteome</keyword>
<dbReference type="GO" id="GO:0006285">
    <property type="term" value="P:base-excision repair, AP site formation"/>
    <property type="evidence" value="ECO:0007669"/>
    <property type="project" value="EnsemblFungi"/>
</dbReference>
<dbReference type="Gene3D" id="1.10.340.30">
    <property type="entry name" value="Hypothetical protein, domain 2"/>
    <property type="match status" value="1"/>
</dbReference>
<dbReference type="SMART" id="SM00478">
    <property type="entry name" value="ENDO3c"/>
    <property type="match status" value="1"/>
</dbReference>
<dbReference type="GO" id="GO:0006307">
    <property type="term" value="P:DNA alkylation repair"/>
    <property type="evidence" value="ECO:0007669"/>
    <property type="project" value="EnsemblFungi"/>
</dbReference>
<dbReference type="Proteomes" id="UP000095038">
    <property type="component" value="Unassembled WGS sequence"/>
</dbReference>
<dbReference type="FunFam" id="1.10.340.30:FF:000004">
    <property type="entry name" value="DNA-3-methyladenine glycosylase II"/>
    <property type="match status" value="1"/>
</dbReference>
<dbReference type="InParanoid" id="A0A1D2VPA9"/>
<proteinExistence type="inferred from homology"/>
<dbReference type="CDD" id="cd00056">
    <property type="entry name" value="ENDO3c"/>
    <property type="match status" value="1"/>
</dbReference>
<accession>A0A1D2VPA9</accession>
<dbReference type="RefSeq" id="XP_020049692.1">
    <property type="nucleotide sequence ID" value="XM_020189867.2"/>
</dbReference>
<dbReference type="EMBL" id="KV454475">
    <property type="protein sequence ID" value="ODV63385.1"/>
    <property type="molecule type" value="Genomic_DNA"/>
</dbReference>
<dbReference type="Pfam" id="PF00730">
    <property type="entry name" value="HhH-GPD"/>
    <property type="match status" value="1"/>
</dbReference>
<dbReference type="GO" id="GO:0032993">
    <property type="term" value="C:protein-DNA complex"/>
    <property type="evidence" value="ECO:0007669"/>
    <property type="project" value="TreeGrafter"/>
</dbReference>
<keyword evidence="3" id="KW-0234">DNA repair</keyword>
<name>A0A1D2VPA9_9ASCO</name>
<dbReference type="OrthoDB" id="415889at2759"/>
<gene>
    <name evidence="5" type="ORF">ASCRUDRAFT_24737</name>
</gene>
<evidence type="ECO:0000256" key="1">
    <source>
        <dbReference type="ARBA" id="ARBA00010817"/>
    </source>
</evidence>
<feature type="domain" description="HhH-GPD" evidence="4">
    <location>
        <begin position="67"/>
        <end position="254"/>
    </location>
</feature>
<evidence type="ECO:0000256" key="2">
    <source>
        <dbReference type="ARBA" id="ARBA00022763"/>
    </source>
</evidence>
<keyword evidence="2" id="KW-0227">DNA damage</keyword>
<evidence type="ECO:0000259" key="4">
    <source>
        <dbReference type="SMART" id="SM00478"/>
    </source>
</evidence>
<dbReference type="SUPFAM" id="SSF48150">
    <property type="entry name" value="DNA-glycosylase"/>
    <property type="match status" value="1"/>
</dbReference>
<reference evidence="6" key="1">
    <citation type="submission" date="2016-05" db="EMBL/GenBank/DDBJ databases">
        <title>Comparative genomics of biotechnologically important yeasts.</title>
        <authorList>
            <consortium name="DOE Joint Genome Institute"/>
            <person name="Riley R."/>
            <person name="Haridas S."/>
            <person name="Wolfe K.H."/>
            <person name="Lopes M.R."/>
            <person name="Hittinger C.T."/>
            <person name="Goker M."/>
            <person name="Salamov A."/>
            <person name="Wisecaver J."/>
            <person name="Long T.M."/>
            <person name="Aerts A.L."/>
            <person name="Barry K."/>
            <person name="Choi C."/>
            <person name="Clum A."/>
            <person name="Coughlan A.Y."/>
            <person name="Deshpande S."/>
            <person name="Douglass A.P."/>
            <person name="Hanson S.J."/>
            <person name="Klenk H.-P."/>
            <person name="Labutti K."/>
            <person name="Lapidus A."/>
            <person name="Lindquist E."/>
            <person name="Lipzen A."/>
            <person name="Meier-Kolthoff J.P."/>
            <person name="Ohm R.A."/>
            <person name="Otillar R.P."/>
            <person name="Pangilinan J."/>
            <person name="Peng Y."/>
            <person name="Rokas A."/>
            <person name="Rosa C.A."/>
            <person name="Scheuner C."/>
            <person name="Sibirny A.A."/>
            <person name="Slot J.C."/>
            <person name="Stielow J.B."/>
            <person name="Sun H."/>
            <person name="Kurtzman C.P."/>
            <person name="Blackwell M."/>
            <person name="Grigoriev I.V."/>
            <person name="Jeffries T.W."/>
        </authorList>
    </citation>
    <scope>NUCLEOTIDE SEQUENCE [LARGE SCALE GENOMIC DNA]</scope>
    <source>
        <strain evidence="6">DSM 1968</strain>
    </source>
</reference>
<dbReference type="AlphaFoldDB" id="A0A1D2VPA9"/>
<protein>
    <submittedName>
        <fullName evidence="5">DNA glycosylase</fullName>
    </submittedName>
</protein>
<dbReference type="GO" id="GO:0032131">
    <property type="term" value="F:alkylated DNA binding"/>
    <property type="evidence" value="ECO:0007669"/>
    <property type="project" value="TreeGrafter"/>
</dbReference>